<dbReference type="AlphaFoldDB" id="A0A4C1XGE0"/>
<keyword evidence="2" id="KW-1185">Reference proteome</keyword>
<sequence>MNQKSAVESKLSTERSRKLKWQWASNIRHRTDTRWGGRVLERRPRIERRRTARPAARRANVLIDVTGNGWTVSGDQLERHISNSSEIQADDDDDTNKLLNKSCIIRNTFRKTYMSLHIECTVTVRFCLKKFTTT</sequence>
<comment type="caution">
    <text evidence="1">The sequence shown here is derived from an EMBL/GenBank/DDBJ whole genome shotgun (WGS) entry which is preliminary data.</text>
</comment>
<evidence type="ECO:0000313" key="1">
    <source>
        <dbReference type="EMBL" id="GBP62160.1"/>
    </source>
</evidence>
<accession>A0A4C1XGE0</accession>
<dbReference type="EMBL" id="BGZK01000833">
    <property type="protein sequence ID" value="GBP62160.1"/>
    <property type="molecule type" value="Genomic_DNA"/>
</dbReference>
<dbReference type="Proteomes" id="UP000299102">
    <property type="component" value="Unassembled WGS sequence"/>
</dbReference>
<gene>
    <name evidence="1" type="ORF">EVAR_40611_1</name>
</gene>
<organism evidence="1 2">
    <name type="scientific">Eumeta variegata</name>
    <name type="common">Bagworm moth</name>
    <name type="synonym">Eumeta japonica</name>
    <dbReference type="NCBI Taxonomy" id="151549"/>
    <lineage>
        <taxon>Eukaryota</taxon>
        <taxon>Metazoa</taxon>
        <taxon>Ecdysozoa</taxon>
        <taxon>Arthropoda</taxon>
        <taxon>Hexapoda</taxon>
        <taxon>Insecta</taxon>
        <taxon>Pterygota</taxon>
        <taxon>Neoptera</taxon>
        <taxon>Endopterygota</taxon>
        <taxon>Lepidoptera</taxon>
        <taxon>Glossata</taxon>
        <taxon>Ditrysia</taxon>
        <taxon>Tineoidea</taxon>
        <taxon>Psychidae</taxon>
        <taxon>Oiketicinae</taxon>
        <taxon>Eumeta</taxon>
    </lineage>
</organism>
<protein>
    <submittedName>
        <fullName evidence="1">Uncharacterized protein</fullName>
    </submittedName>
</protein>
<name>A0A4C1XGE0_EUMVA</name>
<evidence type="ECO:0000313" key="2">
    <source>
        <dbReference type="Proteomes" id="UP000299102"/>
    </source>
</evidence>
<reference evidence="1 2" key="1">
    <citation type="journal article" date="2019" name="Commun. Biol.">
        <title>The bagworm genome reveals a unique fibroin gene that provides high tensile strength.</title>
        <authorList>
            <person name="Kono N."/>
            <person name="Nakamura H."/>
            <person name="Ohtoshi R."/>
            <person name="Tomita M."/>
            <person name="Numata K."/>
            <person name="Arakawa K."/>
        </authorList>
    </citation>
    <scope>NUCLEOTIDE SEQUENCE [LARGE SCALE GENOMIC DNA]</scope>
</reference>
<proteinExistence type="predicted"/>